<dbReference type="SUPFAM" id="SSF52540">
    <property type="entry name" value="P-loop containing nucleoside triphosphate hydrolases"/>
    <property type="match status" value="1"/>
</dbReference>
<accession>A0A0H3ZJX9</accession>
<feature type="domain" description="AAA" evidence="1">
    <location>
        <begin position="3"/>
        <end position="179"/>
    </location>
</feature>
<dbReference type="PANTHER" id="PTHR13696">
    <property type="entry name" value="P-LOOP CONTAINING NUCLEOSIDE TRIPHOSPHATE HYDROLASE"/>
    <property type="match status" value="1"/>
</dbReference>
<dbReference type="InterPro" id="IPR027417">
    <property type="entry name" value="P-loop_NTPase"/>
</dbReference>
<dbReference type="PIRSF" id="PIRSF009320">
    <property type="entry name" value="Nuc_binding_HP_1000"/>
    <property type="match status" value="1"/>
</dbReference>
<dbReference type="InterPro" id="IPR050678">
    <property type="entry name" value="DNA_Partitioning_ATPase"/>
</dbReference>
<dbReference type="EMBL" id="KP795485">
    <property type="protein sequence ID" value="AKN36303.1"/>
    <property type="molecule type" value="Genomic_DNA"/>
</dbReference>
<evidence type="ECO:0000259" key="1">
    <source>
        <dbReference type="Pfam" id="PF13614"/>
    </source>
</evidence>
<dbReference type="PANTHER" id="PTHR13696:SF99">
    <property type="entry name" value="COBYRINIC ACID AC-DIAMIDE SYNTHASE"/>
    <property type="match status" value="1"/>
</dbReference>
<organism evidence="2">
    <name type="scientific">Vibrio tasmaniensis</name>
    <dbReference type="NCBI Taxonomy" id="212663"/>
    <lineage>
        <taxon>Bacteria</taxon>
        <taxon>Pseudomonadati</taxon>
        <taxon>Pseudomonadota</taxon>
        <taxon>Gammaproteobacteria</taxon>
        <taxon>Vibrionales</taxon>
        <taxon>Vibrionaceae</taxon>
        <taxon>Vibrio</taxon>
    </lineage>
</organism>
<dbReference type="Gene3D" id="3.40.50.300">
    <property type="entry name" value="P-loop containing nucleotide triphosphate hydrolases"/>
    <property type="match status" value="1"/>
</dbReference>
<dbReference type="InterPro" id="IPR025669">
    <property type="entry name" value="AAA_dom"/>
</dbReference>
<dbReference type="CDD" id="cd02042">
    <property type="entry name" value="ParAB_family"/>
    <property type="match status" value="1"/>
</dbReference>
<protein>
    <submittedName>
        <fullName evidence="2">Chromosome (Plasmid) partitioning protein ParA</fullName>
    </submittedName>
</protein>
<reference evidence="2" key="1">
    <citation type="journal article" date="2015" name="MBio">
        <title>Eco-Evolutionary Dynamics of Episomes among Ecologically Cohesive Bacterial Populations.</title>
        <authorList>
            <person name="Xue H."/>
            <person name="Cordero O.X."/>
            <person name="Camas F.M."/>
            <person name="Trimble W."/>
            <person name="Meyer F."/>
            <person name="Guglielmini J."/>
            <person name="Rocha E.P."/>
            <person name="Polz M.F."/>
        </authorList>
    </citation>
    <scope>NUCLEOTIDE SEQUENCE</scope>
    <source>
        <strain evidence="2">FF_112</strain>
    </source>
</reference>
<sequence>MGKIVAIGNEKGGVGKTTTVVNLAYYFSHVRSKKVLVVDMDPQCNLTDKYFDQNDESKAKPASITRKVGEANVISFFDEEFYGEPVELNSNLHIFGATFNISSLNNCTNDEIGFFAQNINKLAEQYDYVFIDTAPSVGNLQYSALIACDGLLIPTTAEEDSFQGVSKILKSVARIKSTYGLDVSVLGMYLNMVKKVPTQLQDYFATKLSEDYGDLVFKTQVIHTTRVSEASAFKQSIIEYDAKKAEYININALMQEFELKAEALS</sequence>
<dbReference type="AlphaFoldDB" id="A0A0H3ZJX9"/>
<dbReference type="Pfam" id="PF13614">
    <property type="entry name" value="AAA_31"/>
    <property type="match status" value="1"/>
</dbReference>
<evidence type="ECO:0000313" key="2">
    <source>
        <dbReference type="EMBL" id="AKN36303.1"/>
    </source>
</evidence>
<name>A0A0H3ZJX9_9VIBR</name>
<proteinExistence type="predicted"/>